<dbReference type="RefSeq" id="WP_328954454.1">
    <property type="nucleotide sequence ID" value="NZ_CP108110.1"/>
</dbReference>
<evidence type="ECO:0000313" key="2">
    <source>
        <dbReference type="EMBL" id="WUQ83428.1"/>
    </source>
</evidence>
<sequence length="437" mass="47152">MRTRNTAVTLAVASALVLSACAGGGAASGKNGTVHISMVESLTNPSRTVVLKKLIGQFEAKNPTIKVDLISPPTDQADQKIQQMLQSGTGIDALEVRDTTVGAFSTNGWLYDMGPELKDWSGWADLTDNATRYSKDTKGRTFYIPYGFYGLTLYYRTDLTAKAGFSAPPASWDDLLTQASAIQKPDLHQYGYAFRGGKGGSNLAVAMIEAYVADKIDRDDAYKLTDGRTVFAAPEALDAMNTYLKLFQQASPSSSVAWGFPEMVQGFTNGSTAFLLQDPEVIATVGQSKAISTNQWNTAPLLTGPGGKACQPVGSAGWGTAASSKHKDETAKLVEFLAQGEASATFTKENGLVPVVKSAAADPFYKTGPWGSYLAMNQSPDKYLTVIQPRSVAWWSEWSQKADADVQRVLLGKVSTKDLLADWDAYWTEKRKNQPSQ</sequence>
<protein>
    <submittedName>
        <fullName evidence="2">Sugar ABC transporter substrate-binding protein</fullName>
    </submittedName>
</protein>
<keyword evidence="3" id="KW-1185">Reference proteome</keyword>
<dbReference type="Proteomes" id="UP001432222">
    <property type="component" value="Chromosome"/>
</dbReference>
<accession>A0ABZ1TWT7</accession>
<gene>
    <name evidence="2" type="ORF">OHA16_10855</name>
</gene>
<dbReference type="Gene3D" id="3.40.190.10">
    <property type="entry name" value="Periplasmic binding protein-like II"/>
    <property type="match status" value="1"/>
</dbReference>
<organism evidence="2 3">
    <name type="scientific">Kitasatospora purpeofusca</name>
    <dbReference type="NCBI Taxonomy" id="67352"/>
    <lineage>
        <taxon>Bacteria</taxon>
        <taxon>Bacillati</taxon>
        <taxon>Actinomycetota</taxon>
        <taxon>Actinomycetes</taxon>
        <taxon>Kitasatosporales</taxon>
        <taxon>Streptomycetaceae</taxon>
        <taxon>Kitasatospora</taxon>
    </lineage>
</organism>
<dbReference type="PROSITE" id="PS51257">
    <property type="entry name" value="PROKAR_LIPOPROTEIN"/>
    <property type="match status" value="1"/>
</dbReference>
<feature type="signal peptide" evidence="1">
    <location>
        <begin position="1"/>
        <end position="22"/>
    </location>
</feature>
<dbReference type="Pfam" id="PF13416">
    <property type="entry name" value="SBP_bac_8"/>
    <property type="match status" value="1"/>
</dbReference>
<evidence type="ECO:0000256" key="1">
    <source>
        <dbReference type="SAM" id="SignalP"/>
    </source>
</evidence>
<keyword evidence="1" id="KW-0732">Signal</keyword>
<dbReference type="CDD" id="cd13585">
    <property type="entry name" value="PBP2_TMBP_like"/>
    <property type="match status" value="1"/>
</dbReference>
<dbReference type="EMBL" id="CP108110">
    <property type="protein sequence ID" value="WUQ83428.1"/>
    <property type="molecule type" value="Genomic_DNA"/>
</dbReference>
<name>A0ABZ1TWT7_9ACTN</name>
<reference evidence="2" key="1">
    <citation type="submission" date="2022-10" db="EMBL/GenBank/DDBJ databases">
        <title>The complete genomes of actinobacterial strains from the NBC collection.</title>
        <authorList>
            <person name="Joergensen T.S."/>
            <person name="Alvarez Arevalo M."/>
            <person name="Sterndorff E.B."/>
            <person name="Faurdal D."/>
            <person name="Vuksanovic O."/>
            <person name="Mourched A.-S."/>
            <person name="Charusanti P."/>
            <person name="Shaw S."/>
            <person name="Blin K."/>
            <person name="Weber T."/>
        </authorList>
    </citation>
    <scope>NUCLEOTIDE SEQUENCE</scope>
    <source>
        <strain evidence="2">NBC_00222</strain>
    </source>
</reference>
<dbReference type="InterPro" id="IPR006059">
    <property type="entry name" value="SBP"/>
</dbReference>
<dbReference type="SUPFAM" id="SSF53850">
    <property type="entry name" value="Periplasmic binding protein-like II"/>
    <property type="match status" value="1"/>
</dbReference>
<feature type="chain" id="PRO_5045938432" evidence="1">
    <location>
        <begin position="23"/>
        <end position="437"/>
    </location>
</feature>
<proteinExistence type="predicted"/>
<evidence type="ECO:0000313" key="3">
    <source>
        <dbReference type="Proteomes" id="UP001432222"/>
    </source>
</evidence>
<dbReference type="PANTHER" id="PTHR43649">
    <property type="entry name" value="ARABINOSE-BINDING PROTEIN-RELATED"/>
    <property type="match status" value="1"/>
</dbReference>
<dbReference type="PANTHER" id="PTHR43649:SF12">
    <property type="entry name" value="DIACETYLCHITOBIOSE BINDING PROTEIN DASA"/>
    <property type="match status" value="1"/>
</dbReference>
<dbReference type="InterPro" id="IPR050490">
    <property type="entry name" value="Bact_solute-bd_prot1"/>
</dbReference>